<name>A0A127JR59_9BURK</name>
<dbReference type="AlphaFoldDB" id="A0A127JR59"/>
<dbReference type="InterPro" id="IPR025060">
    <property type="entry name" value="DUF3999"/>
</dbReference>
<keyword evidence="2" id="KW-0732">Signal</keyword>
<protein>
    <recommendedName>
        <fullName evidence="5">DUF3999 domain-containing protein</fullName>
    </recommendedName>
</protein>
<dbReference type="Pfam" id="PF13163">
    <property type="entry name" value="DUF3999"/>
    <property type="match status" value="1"/>
</dbReference>
<dbReference type="EMBL" id="CP010951">
    <property type="protein sequence ID" value="AMO22395.1"/>
    <property type="molecule type" value="Genomic_DNA"/>
</dbReference>
<gene>
    <name evidence="3" type="ORF">UC35_05130</name>
</gene>
<keyword evidence="1" id="KW-0812">Transmembrane</keyword>
<feature type="chain" id="PRO_5007449650" description="DUF3999 domain-containing protein" evidence="2">
    <location>
        <begin position="23"/>
        <end position="464"/>
    </location>
</feature>
<reference evidence="3 4" key="1">
    <citation type="journal article" date="2014" name="Int. J. Syst. Evol. Microbiol.">
        <title>Ramlibacter solisilvae sp. nov., isolated from forest soil, and emended description of the genus Ramlibacter.</title>
        <authorList>
            <person name="Lee H.J."/>
            <person name="Lee S.H."/>
            <person name="Lee S.S."/>
            <person name="Lee J.S."/>
            <person name="Kim Y."/>
            <person name="Kim S.C."/>
            <person name="Jeon C.O."/>
        </authorList>
    </citation>
    <scope>NUCLEOTIDE SEQUENCE [LARGE SCALE GENOMIC DNA]</scope>
    <source>
        <strain evidence="3 4">5-10</strain>
    </source>
</reference>
<evidence type="ECO:0000256" key="2">
    <source>
        <dbReference type="SAM" id="SignalP"/>
    </source>
</evidence>
<dbReference type="Proteomes" id="UP000070433">
    <property type="component" value="Chromosome"/>
</dbReference>
<sequence>MSVRFSRGAAALLALHAALAWAEGPPQDEFAWRAPLQAPAGASLVRVELPAQALARLQSVDARDVRVFNAAGEAVPYAWIQATPAGKPPEEKTRSYPGLPLYATNPGTTASRGAVEVKVEGERGRESVWVRMQGEPAADARRLHSSLFAMGDERKPLSAIELQAQLPANTPVRVTASTSSDLASWTPAPVRGRLYRFEGEGAPSNLRLDFTRPITLENRYLRLDWQGQDGVSIAAAMGILAAAVPPRRTRIELGAWRQTAPDTVEIATGFATPIAAIALSTPRDNTLVPVRVLGRSDDSQPWRQLGQTVVYRLVDQGETMTNPPLELQSSTPSLRIVAANGTALAPAQLQAFVEFTPRQLVFVASGSGPFVLAAGRERTAAAALGAATITGMLGERKAEDLPLAQPGAAVEARPSRWAALWPGAPGTPAVLWAVLGLGVLLLAAVAWTLLRQMNAASRAGGGGP</sequence>
<evidence type="ECO:0000256" key="1">
    <source>
        <dbReference type="SAM" id="Phobius"/>
    </source>
</evidence>
<keyword evidence="1" id="KW-0472">Membrane</keyword>
<organism evidence="3 4">
    <name type="scientific">Ramlibacter tataouinensis</name>
    <dbReference type="NCBI Taxonomy" id="94132"/>
    <lineage>
        <taxon>Bacteria</taxon>
        <taxon>Pseudomonadati</taxon>
        <taxon>Pseudomonadota</taxon>
        <taxon>Betaproteobacteria</taxon>
        <taxon>Burkholderiales</taxon>
        <taxon>Comamonadaceae</taxon>
        <taxon>Ramlibacter</taxon>
    </lineage>
</organism>
<keyword evidence="1" id="KW-1133">Transmembrane helix</keyword>
<accession>A0A127JR59</accession>
<proteinExistence type="predicted"/>
<evidence type="ECO:0000313" key="4">
    <source>
        <dbReference type="Proteomes" id="UP000070433"/>
    </source>
</evidence>
<feature type="transmembrane region" description="Helical" evidence="1">
    <location>
        <begin position="429"/>
        <end position="450"/>
    </location>
</feature>
<feature type="signal peptide" evidence="2">
    <location>
        <begin position="1"/>
        <end position="22"/>
    </location>
</feature>
<evidence type="ECO:0008006" key="5">
    <source>
        <dbReference type="Google" id="ProtNLM"/>
    </source>
</evidence>
<evidence type="ECO:0000313" key="3">
    <source>
        <dbReference type="EMBL" id="AMO22395.1"/>
    </source>
</evidence>
<keyword evidence="4" id="KW-1185">Reference proteome</keyword>